<dbReference type="PANTHER" id="PTHR43449">
    <property type="entry name" value="NUCLEOTIDYLTRANSFERASE"/>
    <property type="match status" value="1"/>
</dbReference>
<feature type="domain" description="Polymerase nucleotidyl transferase" evidence="1">
    <location>
        <begin position="37"/>
        <end position="81"/>
    </location>
</feature>
<evidence type="ECO:0000313" key="3">
    <source>
        <dbReference type="Proteomes" id="UP000318711"/>
    </source>
</evidence>
<dbReference type="Gene3D" id="3.30.460.10">
    <property type="entry name" value="Beta Polymerase, domain 2"/>
    <property type="match status" value="1"/>
</dbReference>
<evidence type="ECO:0000259" key="1">
    <source>
        <dbReference type="Pfam" id="PF01909"/>
    </source>
</evidence>
<dbReference type="Proteomes" id="UP000318711">
    <property type="component" value="Unassembled WGS sequence"/>
</dbReference>
<dbReference type="CDD" id="cd05403">
    <property type="entry name" value="NT_KNTase_like"/>
    <property type="match status" value="1"/>
</dbReference>
<protein>
    <submittedName>
        <fullName evidence="2">DNA polymerase beta domain-containing protein</fullName>
    </submittedName>
</protein>
<dbReference type="InterPro" id="IPR002934">
    <property type="entry name" value="Polymerase_NTP_transf_dom"/>
</dbReference>
<comment type="caution">
    <text evidence="2">The sequence shown here is derived from an EMBL/GenBank/DDBJ whole genome shotgun (WGS) entry which is preliminary data.</text>
</comment>
<gene>
    <name evidence="2" type="ORF">CEN88_412</name>
</gene>
<accession>A0A554LST0</accession>
<proteinExistence type="predicted"/>
<dbReference type="EMBL" id="VMGL01000052">
    <property type="protein sequence ID" value="TSC95917.1"/>
    <property type="molecule type" value="Genomic_DNA"/>
</dbReference>
<dbReference type="Pfam" id="PF01909">
    <property type="entry name" value="NTP_transf_2"/>
    <property type="match status" value="1"/>
</dbReference>
<dbReference type="GO" id="GO:0016779">
    <property type="term" value="F:nucleotidyltransferase activity"/>
    <property type="evidence" value="ECO:0007669"/>
    <property type="project" value="InterPro"/>
</dbReference>
<dbReference type="InterPro" id="IPR043519">
    <property type="entry name" value="NT_sf"/>
</dbReference>
<evidence type="ECO:0000313" key="2">
    <source>
        <dbReference type="EMBL" id="TSC95917.1"/>
    </source>
</evidence>
<reference evidence="2 3" key="1">
    <citation type="submission" date="2017-07" db="EMBL/GenBank/DDBJ databases">
        <title>Mechanisms for carbon and nitrogen cycling indicate functional differentiation within the Candidate Phyla Radiation.</title>
        <authorList>
            <person name="Danczak R.E."/>
            <person name="Johnston M.D."/>
            <person name="Kenah C."/>
            <person name="Slattery M."/>
            <person name="Wrighton K.C."/>
            <person name="Wilkins M.J."/>
        </authorList>
    </citation>
    <scope>NUCLEOTIDE SEQUENCE [LARGE SCALE GENOMIC DNA]</scope>
    <source>
        <strain evidence="2">Licking1014_2</strain>
    </source>
</reference>
<dbReference type="PANTHER" id="PTHR43449:SF1">
    <property type="entry name" value="POLYMERASE BETA NUCLEOTIDYLTRANSFERASE DOMAIN-CONTAINING PROTEIN"/>
    <property type="match status" value="1"/>
</dbReference>
<name>A0A554LST0_9BACT</name>
<dbReference type="AlphaFoldDB" id="A0A554LST0"/>
<sequence length="119" mass="13726">MVAESRGDLSMATKTILNPQIREEIKTYRDLLHQQGIKTEMIYVFGSQAIGKAKKWSDIDVGVISPNFSDDRQKERVKLMRLSQRINLAIEPHPFCPADFNNPYYPLAREVKKYGIKID</sequence>
<organism evidence="2 3">
    <name type="scientific">Candidatus Berkelbacteria bacterium Licking1014_2</name>
    <dbReference type="NCBI Taxonomy" id="2017146"/>
    <lineage>
        <taxon>Bacteria</taxon>
        <taxon>Candidatus Berkelbacteria</taxon>
    </lineage>
</organism>
<dbReference type="SUPFAM" id="SSF81301">
    <property type="entry name" value="Nucleotidyltransferase"/>
    <property type="match status" value="1"/>
</dbReference>